<organism evidence="7 8">
    <name type="scientific">Fodinibius salicampi</name>
    <dbReference type="NCBI Taxonomy" id="1920655"/>
    <lineage>
        <taxon>Bacteria</taxon>
        <taxon>Pseudomonadati</taxon>
        <taxon>Balneolota</taxon>
        <taxon>Balneolia</taxon>
        <taxon>Balneolales</taxon>
        <taxon>Balneolaceae</taxon>
        <taxon>Fodinibius</taxon>
    </lineage>
</organism>
<comment type="similarity">
    <text evidence="1 4">Belongs to the pseudouridine synthase RluA family.</text>
</comment>
<evidence type="ECO:0000256" key="3">
    <source>
        <dbReference type="PROSITE-ProRule" id="PRU00182"/>
    </source>
</evidence>
<dbReference type="InterPro" id="IPR006225">
    <property type="entry name" value="PsdUridine_synth_RluC/D"/>
</dbReference>
<dbReference type="PANTHER" id="PTHR21600:SF44">
    <property type="entry name" value="RIBOSOMAL LARGE SUBUNIT PSEUDOURIDINE SYNTHASE D"/>
    <property type="match status" value="1"/>
</dbReference>
<sequence length="337" mass="38513">MSDRPIKEFKEYHLTVPSEDADGMRLDKYIATCLEKISRTKIQKAIDKDYVTVNGKSEKSSYNIEAGDEIDIRIPIPEPPEAKPQKLDLDIVFEDNDLLIVNKEAGMVVHPAYGNWDGTLVNGLMWHTNEELSNTDKDTVRPGIVHRLDKDTSGILVVAKNDETHRILSKYFRTKDIERNYWAIIWGTPDKEKGTITGNIGRNPNDRKNMTVLPGDKGKEAVTHYEVLEYFDHLTLVKVRLETGRTHQIRVHFANEHHWVFGDQQYGGDAVRYGPNTGSRKQMFQNLMGTLQRQCLHAKTLGFEHPSTGEMVEFDSPLPDDFAHVLQMLQQNCKPTL</sequence>
<evidence type="ECO:0000256" key="4">
    <source>
        <dbReference type="RuleBase" id="RU362028"/>
    </source>
</evidence>
<feature type="region of interest" description="Disordered" evidence="5">
    <location>
        <begin position="195"/>
        <end position="214"/>
    </location>
</feature>
<dbReference type="Pfam" id="PF00849">
    <property type="entry name" value="PseudoU_synth_2"/>
    <property type="match status" value="1"/>
</dbReference>
<evidence type="ECO:0000313" key="8">
    <source>
        <dbReference type="Proteomes" id="UP001207337"/>
    </source>
</evidence>
<dbReference type="EC" id="5.4.99.-" evidence="4"/>
<accession>A0ABT3PYJ4</accession>
<comment type="function">
    <text evidence="4">Responsible for synthesis of pseudouridine from uracil.</text>
</comment>
<keyword evidence="3" id="KW-0694">RNA-binding</keyword>
<keyword evidence="8" id="KW-1185">Reference proteome</keyword>
<dbReference type="NCBIfam" id="TIGR00005">
    <property type="entry name" value="rluA_subfam"/>
    <property type="match status" value="1"/>
</dbReference>
<dbReference type="PROSITE" id="PS01129">
    <property type="entry name" value="PSI_RLU"/>
    <property type="match status" value="1"/>
</dbReference>
<dbReference type="InterPro" id="IPR006145">
    <property type="entry name" value="PsdUridine_synth_RsuA/RluA"/>
</dbReference>
<dbReference type="CDD" id="cd02869">
    <property type="entry name" value="PseudoU_synth_RluA_like"/>
    <property type="match status" value="1"/>
</dbReference>
<dbReference type="CDD" id="cd00165">
    <property type="entry name" value="S4"/>
    <property type="match status" value="1"/>
</dbReference>
<dbReference type="SUPFAM" id="SSF55120">
    <property type="entry name" value="Pseudouridine synthase"/>
    <property type="match status" value="1"/>
</dbReference>
<dbReference type="EMBL" id="JAJNDC010000002">
    <property type="protein sequence ID" value="MCW9712911.1"/>
    <property type="molecule type" value="Genomic_DNA"/>
</dbReference>
<evidence type="ECO:0000256" key="1">
    <source>
        <dbReference type="ARBA" id="ARBA00010876"/>
    </source>
</evidence>
<name>A0ABT3PYJ4_9BACT</name>
<proteinExistence type="inferred from homology"/>
<gene>
    <name evidence="7" type="ORF">LQ318_08340</name>
</gene>
<dbReference type="InterPro" id="IPR020103">
    <property type="entry name" value="PsdUridine_synth_cat_dom_sf"/>
</dbReference>
<evidence type="ECO:0000313" key="7">
    <source>
        <dbReference type="EMBL" id="MCW9712911.1"/>
    </source>
</evidence>
<comment type="catalytic activity">
    <reaction evidence="4">
        <text>a uridine in RNA = a pseudouridine in RNA</text>
        <dbReference type="Rhea" id="RHEA:48348"/>
        <dbReference type="Rhea" id="RHEA-COMP:12068"/>
        <dbReference type="Rhea" id="RHEA-COMP:12069"/>
        <dbReference type="ChEBI" id="CHEBI:65314"/>
        <dbReference type="ChEBI" id="CHEBI:65315"/>
    </reaction>
</comment>
<dbReference type="Gene3D" id="3.30.2350.10">
    <property type="entry name" value="Pseudouridine synthase"/>
    <property type="match status" value="1"/>
</dbReference>
<evidence type="ECO:0000256" key="2">
    <source>
        <dbReference type="ARBA" id="ARBA00023235"/>
    </source>
</evidence>
<dbReference type="InterPro" id="IPR050188">
    <property type="entry name" value="RluA_PseudoU_synthase"/>
</dbReference>
<dbReference type="PROSITE" id="PS50889">
    <property type="entry name" value="S4"/>
    <property type="match status" value="1"/>
</dbReference>
<keyword evidence="2 4" id="KW-0413">Isomerase</keyword>
<protein>
    <recommendedName>
        <fullName evidence="4">Pseudouridine synthase</fullName>
        <ecNumber evidence="4">5.4.99.-</ecNumber>
    </recommendedName>
</protein>
<dbReference type="Pfam" id="PF01479">
    <property type="entry name" value="S4"/>
    <property type="match status" value="1"/>
</dbReference>
<dbReference type="SMART" id="SM00363">
    <property type="entry name" value="S4"/>
    <property type="match status" value="1"/>
</dbReference>
<dbReference type="Gene3D" id="3.10.290.10">
    <property type="entry name" value="RNA-binding S4 domain"/>
    <property type="match status" value="1"/>
</dbReference>
<comment type="caution">
    <text evidence="7">The sequence shown here is derived from an EMBL/GenBank/DDBJ whole genome shotgun (WGS) entry which is preliminary data.</text>
</comment>
<dbReference type="InterPro" id="IPR002942">
    <property type="entry name" value="S4_RNA-bd"/>
</dbReference>
<dbReference type="Proteomes" id="UP001207337">
    <property type="component" value="Unassembled WGS sequence"/>
</dbReference>
<dbReference type="InterPro" id="IPR006224">
    <property type="entry name" value="PsdUridine_synth_RluA-like_CS"/>
</dbReference>
<evidence type="ECO:0000259" key="6">
    <source>
        <dbReference type="SMART" id="SM00363"/>
    </source>
</evidence>
<dbReference type="SUPFAM" id="SSF55174">
    <property type="entry name" value="Alpha-L RNA-binding motif"/>
    <property type="match status" value="1"/>
</dbReference>
<dbReference type="InterPro" id="IPR036986">
    <property type="entry name" value="S4_RNA-bd_sf"/>
</dbReference>
<dbReference type="PANTHER" id="PTHR21600">
    <property type="entry name" value="MITOCHONDRIAL RNA PSEUDOURIDINE SYNTHASE"/>
    <property type="match status" value="1"/>
</dbReference>
<dbReference type="RefSeq" id="WP_265789244.1">
    <property type="nucleotide sequence ID" value="NZ_BAABRS010000002.1"/>
</dbReference>
<reference evidence="7 8" key="1">
    <citation type="submission" date="2021-11" db="EMBL/GenBank/DDBJ databases">
        <title>Aliifidinibius sp. nov., a new bacterium isolated from saline soil.</title>
        <authorList>
            <person name="Galisteo C."/>
            <person name="De La Haba R."/>
            <person name="Sanchez-Porro C."/>
            <person name="Ventosa A."/>
        </authorList>
    </citation>
    <scope>NUCLEOTIDE SEQUENCE [LARGE SCALE GENOMIC DNA]</scope>
    <source>
        <strain evidence="7 8">KACC 190600</strain>
    </source>
</reference>
<evidence type="ECO:0000256" key="5">
    <source>
        <dbReference type="SAM" id="MobiDB-lite"/>
    </source>
</evidence>
<feature type="domain" description="RNA-binding S4" evidence="6">
    <location>
        <begin position="24"/>
        <end position="88"/>
    </location>
</feature>